<dbReference type="Proteomes" id="UP000688137">
    <property type="component" value="Unassembled WGS sequence"/>
</dbReference>
<protein>
    <submittedName>
        <fullName evidence="3">Uncharacterized protein</fullName>
    </submittedName>
</protein>
<accession>A0A8S1JU44</accession>
<evidence type="ECO:0000313" key="3">
    <source>
        <dbReference type="EMBL" id="CAD8043876.1"/>
    </source>
</evidence>
<sequence>MKICMLNLENYQVLINKVELIVQLYILVPMMMQFKFQYLEQIKKKFIKAAWLDDSIMGISKGLQYYSAEYSKLSQYIFQLLMIDSIINHKKRSFFCLIYTFRIELQTLFYFQKAIADLLKGLQVYKSVIDGENGMKFFNKFTQIDQQFLQLRDIITYIPLLE</sequence>
<evidence type="ECO:0000256" key="2">
    <source>
        <dbReference type="ARBA" id="ARBA00022801"/>
    </source>
</evidence>
<dbReference type="GO" id="GO:0046872">
    <property type="term" value="F:metal ion binding"/>
    <property type="evidence" value="ECO:0007669"/>
    <property type="project" value="UniProtKB-KW"/>
</dbReference>
<evidence type="ECO:0000313" key="4">
    <source>
        <dbReference type="Proteomes" id="UP000688137"/>
    </source>
</evidence>
<keyword evidence="2" id="KW-0378">Hydrolase</keyword>
<evidence type="ECO:0000256" key="1">
    <source>
        <dbReference type="ARBA" id="ARBA00022723"/>
    </source>
</evidence>
<name>A0A8S1JU44_PARPR</name>
<dbReference type="AlphaFoldDB" id="A0A8S1JU44"/>
<comment type="caution">
    <text evidence="3">The sequence shown here is derived from an EMBL/GenBank/DDBJ whole genome shotgun (WGS) entry which is preliminary data.</text>
</comment>
<keyword evidence="4" id="KW-1185">Reference proteome</keyword>
<gene>
    <name evidence="3" type="ORF">PPRIM_AZ9-3.1.T0050531</name>
</gene>
<organism evidence="3 4">
    <name type="scientific">Paramecium primaurelia</name>
    <dbReference type="NCBI Taxonomy" id="5886"/>
    <lineage>
        <taxon>Eukaryota</taxon>
        <taxon>Sar</taxon>
        <taxon>Alveolata</taxon>
        <taxon>Ciliophora</taxon>
        <taxon>Intramacronucleata</taxon>
        <taxon>Oligohymenophorea</taxon>
        <taxon>Peniculida</taxon>
        <taxon>Parameciidae</taxon>
        <taxon>Paramecium</taxon>
    </lineage>
</organism>
<dbReference type="EMBL" id="CAJJDM010000002">
    <property type="protein sequence ID" value="CAD8043876.1"/>
    <property type="molecule type" value="Genomic_DNA"/>
</dbReference>
<dbReference type="InterPro" id="IPR039461">
    <property type="entry name" value="Peptidase_M49"/>
</dbReference>
<dbReference type="GO" id="GO:0016787">
    <property type="term" value="F:hydrolase activity"/>
    <property type="evidence" value="ECO:0007669"/>
    <property type="project" value="UniProtKB-KW"/>
</dbReference>
<keyword evidence="1" id="KW-0479">Metal-binding</keyword>
<proteinExistence type="predicted"/>
<reference evidence="3" key="1">
    <citation type="submission" date="2021-01" db="EMBL/GenBank/DDBJ databases">
        <authorList>
            <consortium name="Genoscope - CEA"/>
            <person name="William W."/>
        </authorList>
    </citation>
    <scope>NUCLEOTIDE SEQUENCE</scope>
</reference>
<dbReference type="Pfam" id="PF03571">
    <property type="entry name" value="Peptidase_M49"/>
    <property type="match status" value="1"/>
</dbReference>